<evidence type="ECO:0000256" key="3">
    <source>
        <dbReference type="RuleBase" id="RU363019"/>
    </source>
</evidence>
<dbReference type="SUPFAM" id="SSF50891">
    <property type="entry name" value="Cyclophilin-like"/>
    <property type="match status" value="1"/>
</dbReference>
<evidence type="ECO:0000313" key="6">
    <source>
        <dbReference type="Proteomes" id="UP000569951"/>
    </source>
</evidence>
<dbReference type="GO" id="GO:0006457">
    <property type="term" value="P:protein folding"/>
    <property type="evidence" value="ECO:0007669"/>
    <property type="project" value="InterPro"/>
</dbReference>
<keyword evidence="1 3" id="KW-0697">Rotamase</keyword>
<dbReference type="AlphaFoldDB" id="A0A841I1J0"/>
<dbReference type="InterPro" id="IPR029000">
    <property type="entry name" value="Cyclophilin-like_dom_sf"/>
</dbReference>
<feature type="domain" description="PPIase cyclophilin-type" evidence="4">
    <location>
        <begin position="62"/>
        <end position="203"/>
    </location>
</feature>
<comment type="similarity">
    <text evidence="3">Belongs to the cyclophilin-type PPIase family.</text>
</comment>
<evidence type="ECO:0000313" key="5">
    <source>
        <dbReference type="EMBL" id="MBB6099557.1"/>
    </source>
</evidence>
<evidence type="ECO:0000259" key="4">
    <source>
        <dbReference type="PROSITE" id="PS50072"/>
    </source>
</evidence>
<dbReference type="PRINTS" id="PR00153">
    <property type="entry name" value="CSAPPISMRASE"/>
</dbReference>
<feature type="chain" id="PRO_5033096222" description="Peptidyl-prolyl cis-trans isomerase" evidence="3">
    <location>
        <begin position="24"/>
        <end position="209"/>
    </location>
</feature>
<proteinExistence type="inferred from homology"/>
<dbReference type="PANTHER" id="PTHR45625:SF4">
    <property type="entry name" value="PEPTIDYLPROLYL ISOMERASE DOMAIN AND WD REPEAT-CONTAINING PROTEIN 1"/>
    <property type="match status" value="1"/>
</dbReference>
<dbReference type="InterPro" id="IPR044666">
    <property type="entry name" value="Cyclophilin_A-like"/>
</dbReference>
<comment type="caution">
    <text evidence="5">The sequence shown here is derived from an EMBL/GenBank/DDBJ whole genome shotgun (WGS) entry which is preliminary data.</text>
</comment>
<dbReference type="Pfam" id="PF00160">
    <property type="entry name" value="Pro_isomerase"/>
    <property type="match status" value="1"/>
</dbReference>
<dbReference type="PROSITE" id="PS50072">
    <property type="entry name" value="CSA_PPIASE_2"/>
    <property type="match status" value="1"/>
</dbReference>
<dbReference type="EC" id="5.2.1.8" evidence="3"/>
<sequence length="209" mass="22828">MRKILTAAIMASLSLSALGPALAADFKPLEPLSNERVLQFKEPAWVIQPARNYRAVLETSKGRITLELYPRVAPKTVNNFVFLALNRYYDGVPFHRVLEGFMAQTGDPTGTGNGGPGYSFFVELDRDYRFDKAGVLGMARTSDYFGNGGQFFITLAPAAHLDGGYTVFGRVLEGQSVVSALTRIDPQAPKAGVKPDVLTKVTILEEQPE</sequence>
<keyword evidence="3" id="KW-0732">Signal</keyword>
<comment type="function">
    <text evidence="3">PPIases accelerate the folding of proteins. It catalyzes the cis-trans isomerization of proline imidic peptide bonds in oligopeptides.</text>
</comment>
<dbReference type="Gene3D" id="2.40.100.10">
    <property type="entry name" value="Cyclophilin-like"/>
    <property type="match status" value="1"/>
</dbReference>
<keyword evidence="6" id="KW-1185">Reference proteome</keyword>
<dbReference type="PROSITE" id="PS00170">
    <property type="entry name" value="CSA_PPIASE_1"/>
    <property type="match status" value="1"/>
</dbReference>
<feature type="signal peptide" evidence="3">
    <location>
        <begin position="1"/>
        <end position="23"/>
    </location>
</feature>
<organism evidence="5 6">
    <name type="scientific">Deinobacterium chartae</name>
    <dbReference type="NCBI Taxonomy" id="521158"/>
    <lineage>
        <taxon>Bacteria</taxon>
        <taxon>Thermotogati</taxon>
        <taxon>Deinococcota</taxon>
        <taxon>Deinococci</taxon>
        <taxon>Deinococcales</taxon>
        <taxon>Deinococcaceae</taxon>
        <taxon>Deinobacterium</taxon>
    </lineage>
</organism>
<accession>A0A841I1J0</accession>
<evidence type="ECO:0000256" key="1">
    <source>
        <dbReference type="ARBA" id="ARBA00023110"/>
    </source>
</evidence>
<evidence type="ECO:0000256" key="2">
    <source>
        <dbReference type="ARBA" id="ARBA00023235"/>
    </source>
</evidence>
<protein>
    <recommendedName>
        <fullName evidence="3">Peptidyl-prolyl cis-trans isomerase</fullName>
        <shortName evidence="3">PPIase</shortName>
        <ecNumber evidence="3">5.2.1.8</ecNumber>
    </recommendedName>
</protein>
<comment type="catalytic activity">
    <reaction evidence="3">
        <text>[protein]-peptidylproline (omega=180) = [protein]-peptidylproline (omega=0)</text>
        <dbReference type="Rhea" id="RHEA:16237"/>
        <dbReference type="Rhea" id="RHEA-COMP:10747"/>
        <dbReference type="Rhea" id="RHEA-COMP:10748"/>
        <dbReference type="ChEBI" id="CHEBI:83833"/>
        <dbReference type="ChEBI" id="CHEBI:83834"/>
        <dbReference type="EC" id="5.2.1.8"/>
    </reaction>
</comment>
<reference evidence="5 6" key="1">
    <citation type="submission" date="2020-08" db="EMBL/GenBank/DDBJ databases">
        <title>Genomic Encyclopedia of Type Strains, Phase IV (KMG-IV): sequencing the most valuable type-strain genomes for metagenomic binning, comparative biology and taxonomic classification.</title>
        <authorList>
            <person name="Goeker M."/>
        </authorList>
    </citation>
    <scope>NUCLEOTIDE SEQUENCE [LARGE SCALE GENOMIC DNA]</scope>
    <source>
        <strain evidence="5 6">DSM 21458</strain>
    </source>
</reference>
<dbReference type="PANTHER" id="PTHR45625">
    <property type="entry name" value="PEPTIDYL-PROLYL CIS-TRANS ISOMERASE-RELATED"/>
    <property type="match status" value="1"/>
</dbReference>
<dbReference type="CDD" id="cd00317">
    <property type="entry name" value="cyclophilin"/>
    <property type="match status" value="1"/>
</dbReference>
<dbReference type="Proteomes" id="UP000569951">
    <property type="component" value="Unassembled WGS sequence"/>
</dbReference>
<dbReference type="InterPro" id="IPR020892">
    <property type="entry name" value="Cyclophilin-type_PPIase_CS"/>
</dbReference>
<dbReference type="InterPro" id="IPR002130">
    <property type="entry name" value="Cyclophilin-type_PPIase_dom"/>
</dbReference>
<gene>
    <name evidence="5" type="ORF">HNR42_003007</name>
</gene>
<dbReference type="RefSeq" id="WP_183988301.1">
    <property type="nucleotide sequence ID" value="NZ_JACHHG010000012.1"/>
</dbReference>
<keyword evidence="2 3" id="KW-0413">Isomerase</keyword>
<name>A0A841I1J0_9DEIO</name>
<dbReference type="EMBL" id="JACHHG010000012">
    <property type="protein sequence ID" value="MBB6099557.1"/>
    <property type="molecule type" value="Genomic_DNA"/>
</dbReference>
<dbReference type="GO" id="GO:0003755">
    <property type="term" value="F:peptidyl-prolyl cis-trans isomerase activity"/>
    <property type="evidence" value="ECO:0007669"/>
    <property type="project" value="UniProtKB-UniRule"/>
</dbReference>